<dbReference type="Pfam" id="PF01522">
    <property type="entry name" value="Polysacc_deac_1"/>
    <property type="match status" value="1"/>
</dbReference>
<dbReference type="InterPro" id="IPR002509">
    <property type="entry name" value="NODB_dom"/>
</dbReference>
<comment type="subcellular location">
    <subcellularLocation>
        <location evidence="2">Cell membrane</location>
        <topology evidence="2">Lipid-anchor</topology>
        <topology evidence="2">GPI-anchor</topology>
    </subcellularLocation>
</comment>
<organism evidence="11 12">
    <name type="scientific">Rhodotorula paludigena</name>
    <dbReference type="NCBI Taxonomy" id="86838"/>
    <lineage>
        <taxon>Eukaryota</taxon>
        <taxon>Fungi</taxon>
        <taxon>Dikarya</taxon>
        <taxon>Basidiomycota</taxon>
        <taxon>Pucciniomycotina</taxon>
        <taxon>Microbotryomycetes</taxon>
        <taxon>Sporidiobolales</taxon>
        <taxon>Sporidiobolaceae</taxon>
        <taxon>Rhodotorula</taxon>
    </lineage>
</organism>
<accession>A0AAV5GVG3</accession>
<dbReference type="PROSITE" id="PS51677">
    <property type="entry name" value="NODB"/>
    <property type="match status" value="1"/>
</dbReference>
<sequence length="267" mass="28994">MRFLSTLVLAASALYASAAPAYDLANSTTTTLAERDLLERAPGAITTCKNRGEFALTFDDGPYWGNKPAKTLSDNGGRGTFFLNGNNWGCIYDRADQIIAAYKAGHTIGSHTWSHPDIAKLSEAQLHKQLDLVEGAFKKILGIKPRLFRPPYGSYNDRALKVLQQRGYTVVNWNFDSGDTAGKSASQIISAYNKLAYPNPYIALNHETKSVTVDQVIPKVVPMLKAKGYKLVTVDKCLGISPYQSVGAAGKRDKTWTCSGTLAPGQA</sequence>
<dbReference type="InterPro" id="IPR011330">
    <property type="entry name" value="Glyco_hydro/deAcase_b/a-brl"/>
</dbReference>
<reference evidence="11 12" key="1">
    <citation type="submission" date="2021-12" db="EMBL/GenBank/DDBJ databases">
        <title>High titer production of polyol ester of fatty acids by Rhodotorula paludigena BS15 towards product separation-free biomass refinery.</title>
        <authorList>
            <person name="Mano J."/>
            <person name="Ono H."/>
            <person name="Tanaka T."/>
            <person name="Naito K."/>
            <person name="Sushida H."/>
            <person name="Ike M."/>
            <person name="Tokuyasu K."/>
            <person name="Kitaoka M."/>
        </authorList>
    </citation>
    <scope>NUCLEOTIDE SEQUENCE [LARGE SCALE GENOMIC DNA]</scope>
    <source>
        <strain evidence="11 12">BS15</strain>
    </source>
</reference>
<keyword evidence="6" id="KW-0378">Hydrolase</keyword>
<feature type="chain" id="PRO_5043686002" description="NodB homology domain-containing protein" evidence="9">
    <location>
        <begin position="19"/>
        <end position="267"/>
    </location>
</feature>
<dbReference type="GO" id="GO:0046872">
    <property type="term" value="F:metal ion binding"/>
    <property type="evidence" value="ECO:0007669"/>
    <property type="project" value="UniProtKB-KW"/>
</dbReference>
<comment type="cofactor">
    <cofactor evidence="1">
        <name>Co(2+)</name>
        <dbReference type="ChEBI" id="CHEBI:48828"/>
    </cofactor>
</comment>
<protein>
    <recommendedName>
        <fullName evidence="10">NodB homology domain-containing protein</fullName>
    </recommendedName>
</protein>
<keyword evidence="3" id="KW-0336">GPI-anchor</keyword>
<evidence type="ECO:0000256" key="1">
    <source>
        <dbReference type="ARBA" id="ARBA00001941"/>
    </source>
</evidence>
<keyword evidence="7" id="KW-0119">Carbohydrate metabolism</keyword>
<keyword evidence="12" id="KW-1185">Reference proteome</keyword>
<feature type="signal peptide" evidence="9">
    <location>
        <begin position="1"/>
        <end position="18"/>
    </location>
</feature>
<keyword evidence="8" id="KW-0449">Lipoprotein</keyword>
<evidence type="ECO:0000256" key="6">
    <source>
        <dbReference type="ARBA" id="ARBA00022801"/>
    </source>
</evidence>
<dbReference type="GO" id="GO:0098552">
    <property type="term" value="C:side of membrane"/>
    <property type="evidence" value="ECO:0007669"/>
    <property type="project" value="UniProtKB-KW"/>
</dbReference>
<dbReference type="SUPFAM" id="SSF88713">
    <property type="entry name" value="Glycoside hydrolase/deacetylase"/>
    <property type="match status" value="1"/>
</dbReference>
<proteinExistence type="predicted"/>
<dbReference type="Gene3D" id="3.20.20.370">
    <property type="entry name" value="Glycoside hydrolase/deacetylase"/>
    <property type="match status" value="1"/>
</dbReference>
<evidence type="ECO:0000256" key="2">
    <source>
        <dbReference type="ARBA" id="ARBA00004609"/>
    </source>
</evidence>
<keyword evidence="4" id="KW-0479">Metal-binding</keyword>
<evidence type="ECO:0000256" key="9">
    <source>
        <dbReference type="SAM" id="SignalP"/>
    </source>
</evidence>
<dbReference type="PANTHER" id="PTHR46471">
    <property type="entry name" value="CHITIN DEACETYLASE"/>
    <property type="match status" value="1"/>
</dbReference>
<evidence type="ECO:0000313" key="12">
    <source>
        <dbReference type="Proteomes" id="UP001342314"/>
    </source>
</evidence>
<name>A0AAV5GVG3_9BASI</name>
<dbReference type="AlphaFoldDB" id="A0AAV5GVG3"/>
<dbReference type="GO" id="GO:0016810">
    <property type="term" value="F:hydrolase activity, acting on carbon-nitrogen (but not peptide) bonds"/>
    <property type="evidence" value="ECO:0007669"/>
    <property type="project" value="InterPro"/>
</dbReference>
<keyword evidence="3" id="KW-0472">Membrane</keyword>
<dbReference type="GO" id="GO:0005975">
    <property type="term" value="P:carbohydrate metabolic process"/>
    <property type="evidence" value="ECO:0007669"/>
    <property type="project" value="InterPro"/>
</dbReference>
<evidence type="ECO:0000313" key="11">
    <source>
        <dbReference type="EMBL" id="GJN93944.1"/>
    </source>
</evidence>
<evidence type="ECO:0000259" key="10">
    <source>
        <dbReference type="PROSITE" id="PS51677"/>
    </source>
</evidence>
<gene>
    <name evidence="11" type="ORF">Rhopal_007003-T1</name>
</gene>
<dbReference type="Proteomes" id="UP001342314">
    <property type="component" value="Unassembled WGS sequence"/>
</dbReference>
<evidence type="ECO:0000256" key="5">
    <source>
        <dbReference type="ARBA" id="ARBA00022729"/>
    </source>
</evidence>
<dbReference type="PANTHER" id="PTHR46471:SF2">
    <property type="entry name" value="CHITIN DEACETYLASE-RELATED"/>
    <property type="match status" value="1"/>
</dbReference>
<evidence type="ECO:0000256" key="8">
    <source>
        <dbReference type="ARBA" id="ARBA00023288"/>
    </source>
</evidence>
<evidence type="ECO:0000256" key="7">
    <source>
        <dbReference type="ARBA" id="ARBA00023277"/>
    </source>
</evidence>
<dbReference type="GO" id="GO:0005886">
    <property type="term" value="C:plasma membrane"/>
    <property type="evidence" value="ECO:0007669"/>
    <property type="project" value="UniProtKB-SubCell"/>
</dbReference>
<feature type="domain" description="NodB homology" evidence="10">
    <location>
        <begin position="52"/>
        <end position="232"/>
    </location>
</feature>
<comment type="caution">
    <text evidence="11">The sequence shown here is derived from an EMBL/GenBank/DDBJ whole genome shotgun (WGS) entry which is preliminary data.</text>
</comment>
<evidence type="ECO:0000256" key="4">
    <source>
        <dbReference type="ARBA" id="ARBA00022723"/>
    </source>
</evidence>
<evidence type="ECO:0000256" key="3">
    <source>
        <dbReference type="ARBA" id="ARBA00022622"/>
    </source>
</evidence>
<keyword evidence="5 9" id="KW-0732">Signal</keyword>
<keyword evidence="3" id="KW-0325">Glycoprotein</keyword>
<dbReference type="EMBL" id="BQKY01000015">
    <property type="protein sequence ID" value="GJN93944.1"/>
    <property type="molecule type" value="Genomic_DNA"/>
</dbReference>
<dbReference type="CDD" id="cd10951">
    <property type="entry name" value="CE4_ClCDA_like"/>
    <property type="match status" value="1"/>
</dbReference>